<sequence>MKKKKMQKTVGFDSCSTCLESQNKVSISKILSSSNYTLIQYLYNPSTHHLHSTLHTTHTPINMSVLNLIVVGYGGIGPRHCQSVDACIHTNLFAIIEASPTPERRHLAQSKFPNTCVFESIQECIDSGVQIDGAIVCTPNHTHFKVSKELIEAGINVLVEKPMCPGLQDAMELKLLAQKRGVKLLVGHHRRFNPFVVATKNNLPTLGQIVAFDAAWCLKKCDEYFEETDWRGKKSKGGGVIQINVVHDLDLLMYFLGPLEEVYATEVKKTRQSDDKEDAVEEGVILHLTFTNGVKGTMVVCDNVVAPNNFEMGTGENPLIPQVNQSNDGIFYRFFGTRGSLSVPDLTLYHQQGVENPGWWKNIKKETLGGELDGIPFALQIEHFARVIIGQEEPKCTANDGIRVMLAIEAVKESVATGLPAKVPPLTEVIPSTRVSSSRSARM</sequence>
<dbReference type="InterPro" id="IPR051450">
    <property type="entry name" value="Gfo/Idh/MocA_Oxidoreductases"/>
</dbReference>
<dbReference type="AlphaFoldDB" id="A0A061BGB3"/>
<dbReference type="GO" id="GO:0000166">
    <property type="term" value="F:nucleotide binding"/>
    <property type="evidence" value="ECO:0007669"/>
    <property type="project" value="InterPro"/>
</dbReference>
<dbReference type="Gene3D" id="3.30.360.10">
    <property type="entry name" value="Dihydrodipicolinate Reductase, domain 2"/>
    <property type="match status" value="1"/>
</dbReference>
<feature type="domain" description="Gfo/Idh/MocA-like oxidoreductase N-terminal" evidence="1">
    <location>
        <begin position="67"/>
        <end position="188"/>
    </location>
</feature>
<name>A0A061BGB3_CYBFA</name>
<dbReference type="Gene3D" id="3.40.50.720">
    <property type="entry name" value="NAD(P)-binding Rossmann-like Domain"/>
    <property type="match status" value="1"/>
</dbReference>
<dbReference type="OrthoDB" id="446809at2759"/>
<evidence type="ECO:0000313" key="3">
    <source>
        <dbReference type="EMBL" id="CDR46009.1"/>
    </source>
</evidence>
<dbReference type="SUPFAM" id="SSF55347">
    <property type="entry name" value="Glyceraldehyde-3-phosphate dehydrogenase-like, C-terminal domain"/>
    <property type="match status" value="1"/>
</dbReference>
<organism evidence="3">
    <name type="scientific">Cyberlindnera fabianii</name>
    <name type="common">Yeast</name>
    <name type="synonym">Hansenula fabianii</name>
    <dbReference type="NCBI Taxonomy" id="36022"/>
    <lineage>
        <taxon>Eukaryota</taxon>
        <taxon>Fungi</taxon>
        <taxon>Dikarya</taxon>
        <taxon>Ascomycota</taxon>
        <taxon>Saccharomycotina</taxon>
        <taxon>Saccharomycetes</taxon>
        <taxon>Phaffomycetales</taxon>
        <taxon>Phaffomycetaceae</taxon>
        <taxon>Cyberlindnera</taxon>
    </lineage>
</organism>
<dbReference type="InterPro" id="IPR004104">
    <property type="entry name" value="Gfo/Idh/MocA-like_OxRdtase_C"/>
</dbReference>
<accession>A0A061BGB3</accession>
<dbReference type="Pfam" id="PF01408">
    <property type="entry name" value="GFO_IDH_MocA"/>
    <property type="match status" value="1"/>
</dbReference>
<feature type="domain" description="Gfo/Idh/MocA-like oxidoreductase C-terminal" evidence="2">
    <location>
        <begin position="206"/>
        <end position="422"/>
    </location>
</feature>
<dbReference type="InterPro" id="IPR000683">
    <property type="entry name" value="Gfo/Idh/MocA-like_OxRdtase_N"/>
</dbReference>
<dbReference type="PANTHER" id="PTHR43377">
    <property type="entry name" value="BILIVERDIN REDUCTASE A"/>
    <property type="match status" value="1"/>
</dbReference>
<dbReference type="InterPro" id="IPR036291">
    <property type="entry name" value="NAD(P)-bd_dom_sf"/>
</dbReference>
<evidence type="ECO:0000259" key="2">
    <source>
        <dbReference type="Pfam" id="PF02894"/>
    </source>
</evidence>
<dbReference type="SUPFAM" id="SSF51735">
    <property type="entry name" value="NAD(P)-binding Rossmann-fold domains"/>
    <property type="match status" value="1"/>
</dbReference>
<proteinExistence type="predicted"/>
<dbReference type="VEuPathDB" id="FungiDB:BON22_5258"/>
<dbReference type="EMBL" id="LK052906">
    <property type="protein sequence ID" value="CDR46009.1"/>
    <property type="molecule type" value="Genomic_DNA"/>
</dbReference>
<dbReference type="Pfam" id="PF02894">
    <property type="entry name" value="GFO_IDH_MocA_C"/>
    <property type="match status" value="1"/>
</dbReference>
<evidence type="ECO:0000259" key="1">
    <source>
        <dbReference type="Pfam" id="PF01408"/>
    </source>
</evidence>
<dbReference type="PANTHER" id="PTHR43377:SF1">
    <property type="entry name" value="BILIVERDIN REDUCTASE A"/>
    <property type="match status" value="1"/>
</dbReference>
<protein>
    <submittedName>
        <fullName evidence="3">CYFA0S21e00782g1_1</fullName>
    </submittedName>
</protein>
<reference evidence="3" key="1">
    <citation type="journal article" date="2014" name="Genome Announc.">
        <title>Genome sequence of the yeast Cyberlindnera fabianii (Hansenula fabianii).</title>
        <authorList>
            <person name="Freel K.C."/>
            <person name="Sarilar V."/>
            <person name="Neuveglise C."/>
            <person name="Devillers H."/>
            <person name="Friedrich A."/>
            <person name="Schacherer J."/>
        </authorList>
    </citation>
    <scope>NUCLEOTIDE SEQUENCE</scope>
    <source>
        <strain evidence="3">YJS4271</strain>
    </source>
</reference>
<gene>
    <name evidence="3" type="ORF">CYFA0S_21e00782g</name>
</gene>
<dbReference type="PhylomeDB" id="A0A061BGB3"/>